<organism evidence="1 2">
    <name type="scientific">Xenopus laevis</name>
    <name type="common">African clawed frog</name>
    <dbReference type="NCBI Taxonomy" id="8355"/>
    <lineage>
        <taxon>Eukaryota</taxon>
        <taxon>Metazoa</taxon>
        <taxon>Chordata</taxon>
        <taxon>Craniata</taxon>
        <taxon>Vertebrata</taxon>
        <taxon>Euteleostomi</taxon>
        <taxon>Amphibia</taxon>
        <taxon>Batrachia</taxon>
        <taxon>Anura</taxon>
        <taxon>Pipoidea</taxon>
        <taxon>Pipidae</taxon>
        <taxon>Xenopodinae</taxon>
        <taxon>Xenopus</taxon>
        <taxon>Xenopus</taxon>
    </lineage>
</organism>
<dbReference type="InterPro" id="IPR011009">
    <property type="entry name" value="Kinase-like_dom_sf"/>
</dbReference>
<feature type="non-terminal residue" evidence="1">
    <location>
        <position position="1"/>
    </location>
</feature>
<evidence type="ECO:0008006" key="3">
    <source>
        <dbReference type="Google" id="ProtNLM"/>
    </source>
</evidence>
<accession>A0A974H5P2</accession>
<reference evidence="2" key="1">
    <citation type="journal article" date="2016" name="Nature">
        <title>Genome evolution in the allotetraploid frog Xenopus laevis.</title>
        <authorList>
            <person name="Session A.M."/>
            <person name="Uno Y."/>
            <person name="Kwon T."/>
            <person name="Chapman J.A."/>
            <person name="Toyoda A."/>
            <person name="Takahashi S."/>
            <person name="Fukui A."/>
            <person name="Hikosaka A."/>
            <person name="Suzuki A."/>
            <person name="Kondo M."/>
            <person name="van Heeringen S.J."/>
            <person name="Quigley I."/>
            <person name="Heinz S."/>
            <person name="Ogino H."/>
            <person name="Ochi H."/>
            <person name="Hellsten U."/>
            <person name="Lyons J.B."/>
            <person name="Simakov O."/>
            <person name="Putnam N."/>
            <person name="Stites J."/>
            <person name="Kuroki Y."/>
            <person name="Tanaka T."/>
            <person name="Michiue T."/>
            <person name="Watanabe M."/>
            <person name="Bogdanovic O."/>
            <person name="Lister R."/>
            <person name="Georgiou G."/>
            <person name="Paranjpe S.S."/>
            <person name="van Kruijsbergen I."/>
            <person name="Shu S."/>
            <person name="Carlson J."/>
            <person name="Kinoshita T."/>
            <person name="Ohta Y."/>
            <person name="Mawaribuchi S."/>
            <person name="Jenkins J."/>
            <person name="Grimwood J."/>
            <person name="Schmutz J."/>
            <person name="Mitros T."/>
            <person name="Mozaffari S.V."/>
            <person name="Suzuki Y."/>
            <person name="Haramoto Y."/>
            <person name="Yamamoto T.S."/>
            <person name="Takagi C."/>
            <person name="Heald R."/>
            <person name="Miller K."/>
            <person name="Haudenschild C."/>
            <person name="Kitzman J."/>
            <person name="Nakayama T."/>
            <person name="Izutsu Y."/>
            <person name="Robert J."/>
            <person name="Fortriede J."/>
            <person name="Burns K."/>
            <person name="Lotay V."/>
            <person name="Karimi K."/>
            <person name="Yasuoka Y."/>
            <person name="Dichmann D.S."/>
            <person name="Flajnik M.F."/>
            <person name="Houston D.W."/>
            <person name="Shendure J."/>
            <person name="DuPasquier L."/>
            <person name="Vize P.D."/>
            <person name="Zorn A.M."/>
            <person name="Ito M."/>
            <person name="Marcotte E.M."/>
            <person name="Wallingford J.B."/>
            <person name="Ito Y."/>
            <person name="Asashima M."/>
            <person name="Ueno N."/>
            <person name="Matsuda Y."/>
            <person name="Veenstra G.J."/>
            <person name="Fujiyama A."/>
            <person name="Harland R.M."/>
            <person name="Taira M."/>
            <person name="Rokhsar D.S."/>
        </authorList>
    </citation>
    <scope>NUCLEOTIDE SEQUENCE [LARGE SCALE GENOMIC DNA]</scope>
    <source>
        <strain evidence="2">J</strain>
    </source>
</reference>
<dbReference type="Proteomes" id="UP000694892">
    <property type="component" value="Chromosome 8S"/>
</dbReference>
<dbReference type="AlphaFoldDB" id="A0A974H5P2"/>
<feature type="non-terminal residue" evidence="1">
    <location>
        <position position="52"/>
    </location>
</feature>
<gene>
    <name evidence="1" type="ORF">XELAEV_180417362mg</name>
</gene>
<evidence type="ECO:0000313" key="1">
    <source>
        <dbReference type="EMBL" id="OCT65495.1"/>
    </source>
</evidence>
<protein>
    <recommendedName>
        <fullName evidence="3">Protein kinase domain-containing protein</fullName>
    </recommendedName>
</protein>
<sequence length="52" mass="5807">MPLRQDVCRGAFSEVVLAQEKNSERLVALKCIPKKALRGKEAVVENEIVVLK</sequence>
<dbReference type="Gene3D" id="3.30.200.20">
    <property type="entry name" value="Phosphorylase Kinase, domain 1"/>
    <property type="match status" value="1"/>
</dbReference>
<name>A0A974H5P2_XENLA</name>
<dbReference type="SUPFAM" id="SSF56112">
    <property type="entry name" value="Protein kinase-like (PK-like)"/>
    <property type="match status" value="1"/>
</dbReference>
<proteinExistence type="predicted"/>
<dbReference type="EMBL" id="CM004481">
    <property type="protein sequence ID" value="OCT65495.1"/>
    <property type="molecule type" value="Genomic_DNA"/>
</dbReference>
<evidence type="ECO:0000313" key="2">
    <source>
        <dbReference type="Proteomes" id="UP000694892"/>
    </source>
</evidence>